<evidence type="ECO:0000256" key="3">
    <source>
        <dbReference type="ARBA" id="ARBA00022679"/>
    </source>
</evidence>
<dbReference type="InterPro" id="IPR033749">
    <property type="entry name" value="Polyprenyl_synt_CS"/>
</dbReference>
<organism evidence="7 8">
    <name type="scientific">Mailhella massiliensis</name>
    <dbReference type="NCBI Taxonomy" id="1903261"/>
    <lineage>
        <taxon>Bacteria</taxon>
        <taxon>Pseudomonadati</taxon>
        <taxon>Thermodesulfobacteriota</taxon>
        <taxon>Desulfovibrionia</taxon>
        <taxon>Desulfovibrionales</taxon>
        <taxon>Desulfovibrionaceae</taxon>
        <taxon>Mailhella</taxon>
    </lineage>
</organism>
<dbReference type="SFLD" id="SFLDS00005">
    <property type="entry name" value="Isoprenoid_Synthase_Type_I"/>
    <property type="match status" value="1"/>
</dbReference>
<evidence type="ECO:0000313" key="7">
    <source>
        <dbReference type="EMBL" id="HJD98335.1"/>
    </source>
</evidence>
<dbReference type="CDD" id="cd00685">
    <property type="entry name" value="Trans_IPPS_HT"/>
    <property type="match status" value="1"/>
</dbReference>
<sequence length="321" mass="35069">MITFMSVLKYEQAKVNAALEKELASMPGPLREIAAHVLLAGGKRLRPLMTLASARLFGAEGPELYGLAVIPEMIHVATLLHDDVLDGADSRRGRQAAHLRYDVPRAILAGDALLAAASHKTASFGRPELLACVSESVLMTASGEAHEIALQHSLTHSMGEYLDIVSGKTGWLIKGSCRLGALYAGASQEQVEAISEYGLNLGIAFQMVDDALDFADEAVTGKPTGGDLTEGKFTPPIMKYLDFLPRCDREAFCAKFREGSFTPEDRARVSSDIRRLGFDAEARALAGEYLDRAERSLEGLPQRFEQKLFREALDFVRNRRS</sequence>
<dbReference type="RefSeq" id="WP_304124129.1">
    <property type="nucleotide sequence ID" value="NZ_DYZA01000244.1"/>
</dbReference>
<proteinExistence type="inferred from homology"/>
<comment type="similarity">
    <text evidence="2 6">Belongs to the FPP/GGPP synthase family.</text>
</comment>
<keyword evidence="3 6" id="KW-0808">Transferase</keyword>
<dbReference type="PROSITE" id="PS00723">
    <property type="entry name" value="POLYPRENYL_SYNTHASE_1"/>
    <property type="match status" value="1"/>
</dbReference>
<comment type="cofactor">
    <cofactor evidence="1">
        <name>Mg(2+)</name>
        <dbReference type="ChEBI" id="CHEBI:18420"/>
    </cofactor>
</comment>
<dbReference type="GO" id="GO:0008299">
    <property type="term" value="P:isoprenoid biosynthetic process"/>
    <property type="evidence" value="ECO:0007669"/>
    <property type="project" value="InterPro"/>
</dbReference>
<evidence type="ECO:0000256" key="2">
    <source>
        <dbReference type="ARBA" id="ARBA00006706"/>
    </source>
</evidence>
<dbReference type="Proteomes" id="UP000698963">
    <property type="component" value="Unassembled WGS sequence"/>
</dbReference>
<dbReference type="GO" id="GO:0004659">
    <property type="term" value="F:prenyltransferase activity"/>
    <property type="evidence" value="ECO:0007669"/>
    <property type="project" value="InterPro"/>
</dbReference>
<reference evidence="7" key="1">
    <citation type="journal article" date="2021" name="PeerJ">
        <title>Extensive microbial diversity within the chicken gut microbiome revealed by metagenomics and culture.</title>
        <authorList>
            <person name="Gilroy R."/>
            <person name="Ravi A."/>
            <person name="Getino M."/>
            <person name="Pursley I."/>
            <person name="Horton D.L."/>
            <person name="Alikhan N.F."/>
            <person name="Baker D."/>
            <person name="Gharbi K."/>
            <person name="Hall N."/>
            <person name="Watson M."/>
            <person name="Adriaenssens E.M."/>
            <person name="Foster-Nyarko E."/>
            <person name="Jarju S."/>
            <person name="Secka A."/>
            <person name="Antonio M."/>
            <person name="Oren A."/>
            <person name="Chaudhuri R.R."/>
            <person name="La Ragione R."/>
            <person name="Hildebrand F."/>
            <person name="Pallen M.J."/>
        </authorList>
    </citation>
    <scope>NUCLEOTIDE SEQUENCE</scope>
    <source>
        <strain evidence="7">ChiGjej2B2-19336</strain>
    </source>
</reference>
<evidence type="ECO:0000313" key="8">
    <source>
        <dbReference type="Proteomes" id="UP000698963"/>
    </source>
</evidence>
<keyword evidence="4" id="KW-0479">Metal-binding</keyword>
<gene>
    <name evidence="7" type="ORF">K8W16_11915</name>
</gene>
<name>A0A921AYR4_9BACT</name>
<evidence type="ECO:0000256" key="1">
    <source>
        <dbReference type="ARBA" id="ARBA00001946"/>
    </source>
</evidence>
<dbReference type="InterPro" id="IPR008949">
    <property type="entry name" value="Isoprenoid_synthase_dom_sf"/>
</dbReference>
<evidence type="ECO:0000256" key="5">
    <source>
        <dbReference type="ARBA" id="ARBA00022842"/>
    </source>
</evidence>
<evidence type="ECO:0000256" key="4">
    <source>
        <dbReference type="ARBA" id="ARBA00022723"/>
    </source>
</evidence>
<dbReference type="SUPFAM" id="SSF48576">
    <property type="entry name" value="Terpenoid synthases"/>
    <property type="match status" value="1"/>
</dbReference>
<protein>
    <submittedName>
        <fullName evidence="7">Polyprenyl synthetase family protein</fullName>
    </submittedName>
</protein>
<dbReference type="PANTHER" id="PTHR12001:SF69">
    <property type="entry name" value="ALL TRANS-POLYPRENYL-DIPHOSPHATE SYNTHASE PDSS1"/>
    <property type="match status" value="1"/>
</dbReference>
<dbReference type="Gene3D" id="1.10.600.10">
    <property type="entry name" value="Farnesyl Diphosphate Synthase"/>
    <property type="match status" value="1"/>
</dbReference>
<dbReference type="GO" id="GO:0046872">
    <property type="term" value="F:metal ion binding"/>
    <property type="evidence" value="ECO:0007669"/>
    <property type="project" value="UniProtKB-KW"/>
</dbReference>
<dbReference type="Pfam" id="PF00348">
    <property type="entry name" value="polyprenyl_synt"/>
    <property type="match status" value="1"/>
</dbReference>
<dbReference type="SFLD" id="SFLDG01017">
    <property type="entry name" value="Polyprenyl_Transferase_Like"/>
    <property type="match status" value="1"/>
</dbReference>
<reference evidence="7" key="2">
    <citation type="submission" date="2021-09" db="EMBL/GenBank/DDBJ databases">
        <authorList>
            <person name="Gilroy R."/>
        </authorList>
    </citation>
    <scope>NUCLEOTIDE SEQUENCE</scope>
    <source>
        <strain evidence="7">ChiGjej2B2-19336</strain>
    </source>
</reference>
<keyword evidence="5" id="KW-0460">Magnesium</keyword>
<dbReference type="EMBL" id="DYZA01000244">
    <property type="protein sequence ID" value="HJD98335.1"/>
    <property type="molecule type" value="Genomic_DNA"/>
</dbReference>
<comment type="caution">
    <text evidence="7">The sequence shown here is derived from an EMBL/GenBank/DDBJ whole genome shotgun (WGS) entry which is preliminary data.</text>
</comment>
<accession>A0A921AYR4</accession>
<dbReference type="InterPro" id="IPR000092">
    <property type="entry name" value="Polyprenyl_synt"/>
</dbReference>
<dbReference type="AlphaFoldDB" id="A0A921AYR4"/>
<dbReference type="PANTHER" id="PTHR12001">
    <property type="entry name" value="GERANYLGERANYL PYROPHOSPHATE SYNTHASE"/>
    <property type="match status" value="1"/>
</dbReference>
<evidence type="ECO:0000256" key="6">
    <source>
        <dbReference type="RuleBase" id="RU004466"/>
    </source>
</evidence>